<dbReference type="InterPro" id="IPR007272">
    <property type="entry name" value="Sulf_transp_TsuA/YedE"/>
</dbReference>
<evidence type="ECO:0000256" key="1">
    <source>
        <dbReference type="ARBA" id="ARBA00004429"/>
    </source>
</evidence>
<protein>
    <submittedName>
        <fullName evidence="9">YeeE/YedE family protein</fullName>
    </submittedName>
</protein>
<evidence type="ECO:0000313" key="10">
    <source>
        <dbReference type="Proteomes" id="UP000813444"/>
    </source>
</evidence>
<comment type="caution">
    <text evidence="9">The sequence shown here is derived from an EMBL/GenBank/DDBJ whole genome shotgun (WGS) entry which is preliminary data.</text>
</comment>
<dbReference type="PANTHER" id="PTHR30574">
    <property type="entry name" value="INNER MEMBRANE PROTEIN YEDE"/>
    <property type="match status" value="1"/>
</dbReference>
<dbReference type="OrthoDB" id="10254418at2759"/>
<keyword evidence="2" id="KW-0813">Transport</keyword>
<reference evidence="9" key="1">
    <citation type="journal article" date="2021" name="Nat. Commun.">
        <title>Genetic determinants of endophytism in the Arabidopsis root mycobiome.</title>
        <authorList>
            <person name="Mesny F."/>
            <person name="Miyauchi S."/>
            <person name="Thiergart T."/>
            <person name="Pickel B."/>
            <person name="Atanasova L."/>
            <person name="Karlsson M."/>
            <person name="Huettel B."/>
            <person name="Barry K.W."/>
            <person name="Haridas S."/>
            <person name="Chen C."/>
            <person name="Bauer D."/>
            <person name="Andreopoulos W."/>
            <person name="Pangilinan J."/>
            <person name="LaButti K."/>
            <person name="Riley R."/>
            <person name="Lipzen A."/>
            <person name="Clum A."/>
            <person name="Drula E."/>
            <person name="Henrissat B."/>
            <person name="Kohler A."/>
            <person name="Grigoriev I.V."/>
            <person name="Martin F.M."/>
            <person name="Hacquard S."/>
        </authorList>
    </citation>
    <scope>NUCLEOTIDE SEQUENCE</scope>
    <source>
        <strain evidence="9">MPI-CAGE-CH-0235</strain>
    </source>
</reference>
<organism evidence="9 10">
    <name type="scientific">Stachybotrys elegans</name>
    <dbReference type="NCBI Taxonomy" id="80388"/>
    <lineage>
        <taxon>Eukaryota</taxon>
        <taxon>Fungi</taxon>
        <taxon>Dikarya</taxon>
        <taxon>Ascomycota</taxon>
        <taxon>Pezizomycotina</taxon>
        <taxon>Sordariomycetes</taxon>
        <taxon>Hypocreomycetidae</taxon>
        <taxon>Hypocreales</taxon>
        <taxon>Stachybotryaceae</taxon>
        <taxon>Stachybotrys</taxon>
    </lineage>
</organism>
<keyword evidence="4" id="KW-0997">Cell inner membrane</keyword>
<evidence type="ECO:0000256" key="8">
    <source>
        <dbReference type="SAM" id="Phobius"/>
    </source>
</evidence>
<keyword evidence="5 8" id="KW-0812">Transmembrane</keyword>
<feature type="transmembrane region" description="Helical" evidence="8">
    <location>
        <begin position="267"/>
        <end position="288"/>
    </location>
</feature>
<dbReference type="Proteomes" id="UP000813444">
    <property type="component" value="Unassembled WGS sequence"/>
</dbReference>
<dbReference type="EMBL" id="JAGPNK010000009">
    <property type="protein sequence ID" value="KAH7313634.1"/>
    <property type="molecule type" value="Genomic_DNA"/>
</dbReference>
<gene>
    <name evidence="9" type="ORF">B0I35DRAFT_480309</name>
</gene>
<evidence type="ECO:0000313" key="9">
    <source>
        <dbReference type="EMBL" id="KAH7313634.1"/>
    </source>
</evidence>
<evidence type="ECO:0000256" key="4">
    <source>
        <dbReference type="ARBA" id="ARBA00022519"/>
    </source>
</evidence>
<name>A0A8K0SNU5_9HYPO</name>
<accession>A0A8K0SNU5</accession>
<dbReference type="AlphaFoldDB" id="A0A8K0SNU5"/>
<dbReference type="Pfam" id="PF04143">
    <property type="entry name" value="Sulf_transp"/>
    <property type="match status" value="1"/>
</dbReference>
<comment type="subcellular location">
    <subcellularLocation>
        <location evidence="1">Cell inner membrane</location>
        <topology evidence="1">Multi-pass membrane protein</topology>
    </subcellularLocation>
</comment>
<dbReference type="GO" id="GO:0005886">
    <property type="term" value="C:plasma membrane"/>
    <property type="evidence" value="ECO:0007669"/>
    <property type="project" value="UniProtKB-SubCell"/>
</dbReference>
<evidence type="ECO:0000256" key="7">
    <source>
        <dbReference type="ARBA" id="ARBA00023136"/>
    </source>
</evidence>
<evidence type="ECO:0000256" key="5">
    <source>
        <dbReference type="ARBA" id="ARBA00022692"/>
    </source>
</evidence>
<evidence type="ECO:0000256" key="6">
    <source>
        <dbReference type="ARBA" id="ARBA00022989"/>
    </source>
</evidence>
<feature type="transmembrane region" description="Helical" evidence="8">
    <location>
        <begin position="158"/>
        <end position="180"/>
    </location>
</feature>
<feature type="transmembrane region" description="Helical" evidence="8">
    <location>
        <begin position="186"/>
        <end position="209"/>
    </location>
</feature>
<feature type="transmembrane region" description="Helical" evidence="8">
    <location>
        <begin position="241"/>
        <end position="261"/>
    </location>
</feature>
<proteinExistence type="predicted"/>
<keyword evidence="10" id="KW-1185">Reference proteome</keyword>
<keyword evidence="7 8" id="KW-0472">Membrane</keyword>
<feature type="transmembrane region" description="Helical" evidence="8">
    <location>
        <begin position="300"/>
        <end position="325"/>
    </location>
</feature>
<evidence type="ECO:0000256" key="3">
    <source>
        <dbReference type="ARBA" id="ARBA00022475"/>
    </source>
</evidence>
<sequence>MATTLVSGAAFGAALVASGVHQPAAIISQLKLDNFHMLESFLTGAATSGIIVSTLQISKLTNLSPRRYTTIGLFADFDGNIAGGLLIGAGMALSGACPGTVLAQVGAGIPSGLPALSGAVVAGTMWSGFLKEWLQHQASPPCSKAEGRSKTVDKLLGIRPVAATAALETIFVTVVLGLLSLNQKPIGGLVSPVVGGLFIGAAQLVSIMLRKTTLGVSTAFEESGQCLLSLRGSRTPKAQNILFAVGVTLGAWLLSTVSPQANPATAVVVPTTHSVLGGFVVVIGALIADGCTSGHGISGTSLLSVSSLITTAAMLAGGIIVAGLMPL</sequence>
<keyword evidence="3" id="KW-1003">Cell membrane</keyword>
<keyword evidence="6 8" id="KW-1133">Transmembrane helix</keyword>
<dbReference type="PANTHER" id="PTHR30574:SF1">
    <property type="entry name" value="SULPHUR TRANSPORT DOMAIN-CONTAINING PROTEIN"/>
    <property type="match status" value="1"/>
</dbReference>
<evidence type="ECO:0000256" key="2">
    <source>
        <dbReference type="ARBA" id="ARBA00022448"/>
    </source>
</evidence>